<evidence type="ECO:0000313" key="3">
    <source>
        <dbReference type="Proteomes" id="UP000236161"/>
    </source>
</evidence>
<accession>A0A2H9ZSQ2</accession>
<proteinExistence type="predicted"/>
<sequence>MKRARRRHPATQLSKEVAEVGEGEKIRVPEPVCGRAVVDTVSSPVDTVDEKKTLAELGYTGKGKGPMPATKPQAIPKSGTRTVIREKNEGDKADRGPKKEKVEGPCLDLILREVHGEKRGSSGNTEPEPPQKKARSVEERGFAAGEEHDWQRSVEPPYSTNFAGIFGDVGMKLAVRTTGDDRRMTVLTVPSENKGQVYRGEVGLALESGLVAKDLEEKMEATFTPDLYSGMANRVVTVTIPFQDFLSALILCANLFCACRFSLVCHWL</sequence>
<protein>
    <submittedName>
        <fullName evidence="2">Uncharacterized protein</fullName>
    </submittedName>
</protein>
<dbReference type="EMBL" id="KZ454301">
    <property type="protein sequence ID" value="PKA46321.1"/>
    <property type="molecule type" value="Genomic_DNA"/>
</dbReference>
<dbReference type="Proteomes" id="UP000236161">
    <property type="component" value="Unassembled WGS sequence"/>
</dbReference>
<evidence type="ECO:0000256" key="1">
    <source>
        <dbReference type="SAM" id="MobiDB-lite"/>
    </source>
</evidence>
<feature type="region of interest" description="Disordered" evidence="1">
    <location>
        <begin position="56"/>
        <end position="150"/>
    </location>
</feature>
<gene>
    <name evidence="2" type="ORF">AXF42_Ash020845</name>
</gene>
<keyword evidence="3" id="KW-1185">Reference proteome</keyword>
<evidence type="ECO:0000313" key="2">
    <source>
        <dbReference type="EMBL" id="PKA46321.1"/>
    </source>
</evidence>
<name>A0A2H9ZSQ2_9ASPA</name>
<dbReference type="AlphaFoldDB" id="A0A2H9ZSQ2"/>
<feature type="compositionally biased region" description="Basic and acidic residues" evidence="1">
    <location>
        <begin position="129"/>
        <end position="150"/>
    </location>
</feature>
<organism evidence="2 3">
    <name type="scientific">Apostasia shenzhenica</name>
    <dbReference type="NCBI Taxonomy" id="1088818"/>
    <lineage>
        <taxon>Eukaryota</taxon>
        <taxon>Viridiplantae</taxon>
        <taxon>Streptophyta</taxon>
        <taxon>Embryophyta</taxon>
        <taxon>Tracheophyta</taxon>
        <taxon>Spermatophyta</taxon>
        <taxon>Magnoliopsida</taxon>
        <taxon>Liliopsida</taxon>
        <taxon>Asparagales</taxon>
        <taxon>Orchidaceae</taxon>
        <taxon>Apostasioideae</taxon>
        <taxon>Apostasia</taxon>
    </lineage>
</organism>
<feature type="compositionally biased region" description="Basic and acidic residues" evidence="1">
    <location>
        <begin position="110"/>
        <end position="120"/>
    </location>
</feature>
<feature type="compositionally biased region" description="Basic and acidic residues" evidence="1">
    <location>
        <begin position="83"/>
        <end position="103"/>
    </location>
</feature>
<reference evidence="2 3" key="1">
    <citation type="journal article" date="2017" name="Nature">
        <title>The Apostasia genome and the evolution of orchids.</title>
        <authorList>
            <person name="Zhang G.Q."/>
            <person name="Liu K.W."/>
            <person name="Li Z."/>
            <person name="Lohaus R."/>
            <person name="Hsiao Y.Y."/>
            <person name="Niu S.C."/>
            <person name="Wang J.Y."/>
            <person name="Lin Y.C."/>
            <person name="Xu Q."/>
            <person name="Chen L.J."/>
            <person name="Yoshida K."/>
            <person name="Fujiwara S."/>
            <person name="Wang Z.W."/>
            <person name="Zhang Y.Q."/>
            <person name="Mitsuda N."/>
            <person name="Wang M."/>
            <person name="Liu G.H."/>
            <person name="Pecoraro L."/>
            <person name="Huang H.X."/>
            <person name="Xiao X.J."/>
            <person name="Lin M."/>
            <person name="Wu X.Y."/>
            <person name="Wu W.L."/>
            <person name="Chen Y.Y."/>
            <person name="Chang S.B."/>
            <person name="Sakamoto S."/>
            <person name="Ohme-Takagi M."/>
            <person name="Yagi M."/>
            <person name="Zeng S.J."/>
            <person name="Shen C.Y."/>
            <person name="Yeh C.M."/>
            <person name="Luo Y.B."/>
            <person name="Tsai W.C."/>
            <person name="Van de Peer Y."/>
            <person name="Liu Z.J."/>
        </authorList>
    </citation>
    <scope>NUCLEOTIDE SEQUENCE [LARGE SCALE GENOMIC DNA]</scope>
    <source>
        <strain evidence="3">cv. Shenzhen</strain>
        <tissue evidence="2">Stem</tissue>
    </source>
</reference>